<sequence>MNIRSRLSGLKWLGRTVTHAGVMLTVFVLGIALVGLAQRQGWLHSGEMIAKSNDAGSNNSGTTYTCPMHLQIRQNEPGNCPICAMKLVPVADSAKPPIANANAGNGRYICPMMCTPPSSEPGRCPVCAMELVKATGGGGGDGMSVTIEPAARRLIGIQTATAELGPVSQTIRTIGSIDYNESKLATISAYASGRIEKLYANYIGVPVEKNDDLALIYSPDLYSAQVEYLMALQGGGLKRLGGSSNLSELSKQKLIELGLTEDQVAELRSRGKAESRIRVRSPIKGTVIEKHAVEGDYIKTGDKIFRIADLSTVWLMLDLFPDDAARMRFGQRVEAEVSSLPGELFMGRVAFIDPIVNHKTRTVRVRVEMPNPDAKLRPGDYATARVSVPAIRQDRIYDPALAGKYISPMHPQVIRDQPGACPIGGMDLIPTSKLGYASEPLPKQQIVTVPRDAVLMTGENSVLYVETEPGRFEIRRVTVGPMTDDRAVILEGMSAGETVATNGNFLIDSQMQLAGNPSLMDPSKAASYPPGPLELPDGDPIVLTGDGAEQFDRAYAAYFVIQKALAADQSPPPLELKKLDDSLGKLTRLAAVPDEAQSHLQSAKQSLARMQGSLEQVRKAFRPLSHSLLRAATIVRGKETATKLVHMYCPMVPGGGGDWMQPEGKLVNPYWGSEMLSCGETVKELGVKEVGVKELGVKEVGVKELGVKELGVKEVGVKEVGVKELGVGSVQTGDDALHGELK</sequence>
<evidence type="ECO:0000259" key="5">
    <source>
        <dbReference type="Pfam" id="PF25954"/>
    </source>
</evidence>
<evidence type="ECO:0000259" key="4">
    <source>
        <dbReference type="Pfam" id="PF19335"/>
    </source>
</evidence>
<feature type="transmembrane region" description="Helical" evidence="3">
    <location>
        <begin position="12"/>
        <end position="37"/>
    </location>
</feature>
<dbReference type="Pfam" id="PF19335">
    <property type="entry name" value="HMBD"/>
    <property type="match status" value="3"/>
</dbReference>
<evidence type="ECO:0000259" key="7">
    <source>
        <dbReference type="Pfam" id="PF25975"/>
    </source>
</evidence>
<dbReference type="SUPFAM" id="SSF111369">
    <property type="entry name" value="HlyD-like secretion proteins"/>
    <property type="match status" value="1"/>
</dbReference>
<dbReference type="GO" id="GO:0015679">
    <property type="term" value="P:plasma membrane copper ion transport"/>
    <property type="evidence" value="ECO:0007669"/>
    <property type="project" value="TreeGrafter"/>
</dbReference>
<keyword evidence="3" id="KW-0472">Membrane</keyword>
<dbReference type="InterPro" id="IPR045800">
    <property type="entry name" value="HMBD"/>
</dbReference>
<dbReference type="Gene3D" id="2.40.30.170">
    <property type="match status" value="1"/>
</dbReference>
<dbReference type="PANTHER" id="PTHR30097:SF15">
    <property type="entry name" value="CATION EFFLUX SYSTEM PROTEIN CUSB"/>
    <property type="match status" value="1"/>
</dbReference>
<dbReference type="InterPro" id="IPR058649">
    <property type="entry name" value="CzcB_C"/>
</dbReference>
<feature type="domain" description="Heavy metal binding" evidence="4">
    <location>
        <begin position="404"/>
        <end position="430"/>
    </location>
</feature>
<dbReference type="Proteomes" id="UP000315471">
    <property type="component" value="Unassembled WGS sequence"/>
</dbReference>
<feature type="domain" description="CusB-like beta-barrel" evidence="5">
    <location>
        <begin position="312"/>
        <end position="387"/>
    </location>
</feature>
<dbReference type="RefSeq" id="WP_197172471.1">
    <property type="nucleotide sequence ID" value="NZ_SJPY01000013.1"/>
</dbReference>
<evidence type="ECO:0000259" key="6">
    <source>
        <dbReference type="Pfam" id="PF25973"/>
    </source>
</evidence>
<dbReference type="EMBL" id="SJPY01000013">
    <property type="protein sequence ID" value="TWU33655.1"/>
    <property type="molecule type" value="Genomic_DNA"/>
</dbReference>
<name>A0A5C6DBT0_9BACT</name>
<keyword evidence="9" id="KW-1185">Reference proteome</keyword>
<accession>A0A5C6DBT0</accession>
<comment type="caution">
    <text evidence="8">The sequence shown here is derived from an EMBL/GenBank/DDBJ whole genome shotgun (WGS) entry which is preliminary data.</text>
</comment>
<comment type="similarity">
    <text evidence="1">Belongs to the membrane fusion protein (MFP) (TC 8.A.1) family.</text>
</comment>
<dbReference type="GO" id="GO:0030288">
    <property type="term" value="C:outer membrane-bounded periplasmic space"/>
    <property type="evidence" value="ECO:0007669"/>
    <property type="project" value="TreeGrafter"/>
</dbReference>
<evidence type="ECO:0000256" key="3">
    <source>
        <dbReference type="SAM" id="Phobius"/>
    </source>
</evidence>
<dbReference type="InterPro" id="IPR058647">
    <property type="entry name" value="BSH_CzcB-like"/>
</dbReference>
<dbReference type="AlphaFoldDB" id="A0A5C6DBT0"/>
<dbReference type="Pfam" id="PF25954">
    <property type="entry name" value="Beta-barrel_RND_2"/>
    <property type="match status" value="1"/>
</dbReference>
<dbReference type="InterPro" id="IPR058792">
    <property type="entry name" value="Beta-barrel_RND_2"/>
</dbReference>
<feature type="domain" description="Heavy metal binding" evidence="4">
    <location>
        <begin position="64"/>
        <end position="90"/>
    </location>
</feature>
<gene>
    <name evidence="8" type="primary">cusB_4</name>
    <name evidence="8" type="ORF">Q31b_57120</name>
</gene>
<reference evidence="8 9" key="1">
    <citation type="submission" date="2019-02" db="EMBL/GenBank/DDBJ databases">
        <title>Deep-cultivation of Planctomycetes and their phenomic and genomic characterization uncovers novel biology.</title>
        <authorList>
            <person name="Wiegand S."/>
            <person name="Jogler M."/>
            <person name="Boedeker C."/>
            <person name="Pinto D."/>
            <person name="Vollmers J."/>
            <person name="Rivas-Marin E."/>
            <person name="Kohn T."/>
            <person name="Peeters S.H."/>
            <person name="Heuer A."/>
            <person name="Rast P."/>
            <person name="Oberbeckmann S."/>
            <person name="Bunk B."/>
            <person name="Jeske O."/>
            <person name="Meyerdierks A."/>
            <person name="Storesund J.E."/>
            <person name="Kallscheuer N."/>
            <person name="Luecker S."/>
            <person name="Lage O.M."/>
            <person name="Pohl T."/>
            <person name="Merkel B.J."/>
            <person name="Hornburger P."/>
            <person name="Mueller R.-W."/>
            <person name="Bruemmer F."/>
            <person name="Labrenz M."/>
            <person name="Spormann A.M."/>
            <person name="Op Den Camp H."/>
            <person name="Overmann J."/>
            <person name="Amann R."/>
            <person name="Jetten M.S.M."/>
            <person name="Mascher T."/>
            <person name="Medema M.H."/>
            <person name="Devos D.P."/>
            <person name="Kaster A.-K."/>
            <person name="Ovreas L."/>
            <person name="Rohde M."/>
            <person name="Galperin M.Y."/>
            <person name="Jogler C."/>
        </authorList>
    </citation>
    <scope>NUCLEOTIDE SEQUENCE [LARGE SCALE GENOMIC DNA]</scope>
    <source>
        <strain evidence="8 9">Q31b</strain>
    </source>
</reference>
<dbReference type="Pfam" id="PF25975">
    <property type="entry name" value="CzcB_C"/>
    <property type="match status" value="1"/>
</dbReference>
<dbReference type="GO" id="GO:0046914">
    <property type="term" value="F:transition metal ion binding"/>
    <property type="evidence" value="ECO:0007669"/>
    <property type="project" value="TreeGrafter"/>
</dbReference>
<dbReference type="FunFam" id="2.40.30.170:FF:000010">
    <property type="entry name" value="Efflux RND transporter periplasmic adaptor subunit"/>
    <property type="match status" value="1"/>
</dbReference>
<feature type="domain" description="CzcB-like C-terminal circularly permuted SH3-like" evidence="7">
    <location>
        <begin position="447"/>
        <end position="507"/>
    </location>
</feature>
<keyword evidence="3" id="KW-1133">Transmembrane helix</keyword>
<dbReference type="GO" id="GO:0060003">
    <property type="term" value="P:copper ion export"/>
    <property type="evidence" value="ECO:0007669"/>
    <property type="project" value="TreeGrafter"/>
</dbReference>
<evidence type="ECO:0000313" key="9">
    <source>
        <dbReference type="Proteomes" id="UP000315471"/>
    </source>
</evidence>
<dbReference type="InterPro" id="IPR051909">
    <property type="entry name" value="MFP_Cation_Efflux"/>
</dbReference>
<organism evidence="8 9">
    <name type="scientific">Novipirellula aureliae</name>
    <dbReference type="NCBI Taxonomy" id="2527966"/>
    <lineage>
        <taxon>Bacteria</taxon>
        <taxon>Pseudomonadati</taxon>
        <taxon>Planctomycetota</taxon>
        <taxon>Planctomycetia</taxon>
        <taxon>Pirellulales</taxon>
        <taxon>Pirellulaceae</taxon>
        <taxon>Novipirellula</taxon>
    </lineage>
</organism>
<dbReference type="Pfam" id="PF25973">
    <property type="entry name" value="BSH_CzcB"/>
    <property type="match status" value="1"/>
</dbReference>
<evidence type="ECO:0000256" key="2">
    <source>
        <dbReference type="ARBA" id="ARBA00022448"/>
    </source>
</evidence>
<evidence type="ECO:0000256" key="1">
    <source>
        <dbReference type="ARBA" id="ARBA00009477"/>
    </source>
</evidence>
<proteinExistence type="inferred from homology"/>
<keyword evidence="3" id="KW-0812">Transmembrane</keyword>
<dbReference type="PANTHER" id="PTHR30097">
    <property type="entry name" value="CATION EFFLUX SYSTEM PROTEIN CUSB"/>
    <property type="match status" value="1"/>
</dbReference>
<protein>
    <submittedName>
        <fullName evidence="8">Cation efflux system protein CusB</fullName>
    </submittedName>
</protein>
<keyword evidence="2" id="KW-0813">Transport</keyword>
<evidence type="ECO:0000313" key="8">
    <source>
        <dbReference type="EMBL" id="TWU33655.1"/>
    </source>
</evidence>
<feature type="domain" description="Heavy metal binding" evidence="4">
    <location>
        <begin position="108"/>
        <end position="133"/>
    </location>
</feature>
<dbReference type="Gene3D" id="2.40.420.20">
    <property type="match status" value="1"/>
</dbReference>
<feature type="domain" description="CzcB-like barrel-sandwich hybrid" evidence="6">
    <location>
        <begin position="184"/>
        <end position="309"/>
    </location>
</feature>